<organism evidence="1">
    <name type="scientific">marine sediment metagenome</name>
    <dbReference type="NCBI Taxonomy" id="412755"/>
    <lineage>
        <taxon>unclassified sequences</taxon>
        <taxon>metagenomes</taxon>
        <taxon>ecological metagenomes</taxon>
    </lineage>
</organism>
<reference evidence="1" key="1">
    <citation type="journal article" date="2014" name="Front. Microbiol.">
        <title>High frequency of phylogenetically diverse reductive dehalogenase-homologous genes in deep subseafloor sedimentary metagenomes.</title>
        <authorList>
            <person name="Kawai M."/>
            <person name="Futagami T."/>
            <person name="Toyoda A."/>
            <person name="Takaki Y."/>
            <person name="Nishi S."/>
            <person name="Hori S."/>
            <person name="Arai W."/>
            <person name="Tsubouchi T."/>
            <person name="Morono Y."/>
            <person name="Uchiyama I."/>
            <person name="Ito T."/>
            <person name="Fujiyama A."/>
            <person name="Inagaki F."/>
            <person name="Takami H."/>
        </authorList>
    </citation>
    <scope>NUCLEOTIDE SEQUENCE</scope>
    <source>
        <strain evidence="1">Expedition CK06-06</strain>
    </source>
</reference>
<dbReference type="AlphaFoldDB" id="X1QX74"/>
<feature type="non-terminal residue" evidence="1">
    <location>
        <position position="1"/>
    </location>
</feature>
<name>X1QX74_9ZZZZ</name>
<accession>X1QX74</accession>
<comment type="caution">
    <text evidence="1">The sequence shown here is derived from an EMBL/GenBank/DDBJ whole genome shotgun (WGS) entry which is preliminary data.</text>
</comment>
<protein>
    <submittedName>
        <fullName evidence="1">Uncharacterized protein</fullName>
    </submittedName>
</protein>
<evidence type="ECO:0000313" key="1">
    <source>
        <dbReference type="EMBL" id="GAI59416.1"/>
    </source>
</evidence>
<dbReference type="EMBL" id="BARW01004015">
    <property type="protein sequence ID" value="GAI59416.1"/>
    <property type="molecule type" value="Genomic_DNA"/>
</dbReference>
<proteinExistence type="predicted"/>
<gene>
    <name evidence="1" type="ORF">S12H4_09749</name>
</gene>
<sequence length="36" mass="4350">TLYFVGLVDAYRTSVWNREFNEEYFAALARGFMEWP</sequence>